<dbReference type="Gene3D" id="1.10.510.10">
    <property type="entry name" value="Transferase(Phosphotransferase) domain 1"/>
    <property type="match status" value="2"/>
</dbReference>
<dbReference type="PANTHER" id="PTHR47634:SF9">
    <property type="entry name" value="PROTEIN KINASE DOMAIN-CONTAINING PROTEIN-RELATED"/>
    <property type="match status" value="1"/>
</dbReference>
<dbReference type="PROSITE" id="PS50011">
    <property type="entry name" value="PROTEIN_KINASE_DOM"/>
    <property type="match status" value="1"/>
</dbReference>
<name>A0A8K0NYF5_LADFU</name>
<feature type="compositionally biased region" description="Basic residues" evidence="10">
    <location>
        <begin position="15"/>
        <end position="24"/>
    </location>
</feature>
<dbReference type="GO" id="GO:0000245">
    <property type="term" value="P:spliceosomal complex assembly"/>
    <property type="evidence" value="ECO:0007669"/>
    <property type="project" value="TreeGrafter"/>
</dbReference>
<evidence type="ECO:0000256" key="1">
    <source>
        <dbReference type="ARBA" id="ARBA00012513"/>
    </source>
</evidence>
<keyword evidence="4 9" id="KW-0547">Nucleotide-binding</keyword>
<evidence type="ECO:0000256" key="2">
    <source>
        <dbReference type="ARBA" id="ARBA00022527"/>
    </source>
</evidence>
<reference evidence="12" key="2">
    <citation type="submission" date="2017-10" db="EMBL/GenBank/DDBJ databases">
        <title>Ladona fulva Genome sequencing and assembly.</title>
        <authorList>
            <person name="Murali S."/>
            <person name="Richards S."/>
            <person name="Bandaranaike D."/>
            <person name="Bellair M."/>
            <person name="Blankenburg K."/>
            <person name="Chao H."/>
            <person name="Dinh H."/>
            <person name="Doddapaneni H."/>
            <person name="Dugan-Rocha S."/>
            <person name="Elkadiri S."/>
            <person name="Gnanaolivu R."/>
            <person name="Hernandez B."/>
            <person name="Skinner E."/>
            <person name="Javaid M."/>
            <person name="Lee S."/>
            <person name="Li M."/>
            <person name="Ming W."/>
            <person name="Munidasa M."/>
            <person name="Muniz J."/>
            <person name="Nguyen L."/>
            <person name="Hughes D."/>
            <person name="Osuji N."/>
            <person name="Pu L.-L."/>
            <person name="Puazo M."/>
            <person name="Qu C."/>
            <person name="Quiroz J."/>
            <person name="Raj R."/>
            <person name="Weissenberger G."/>
            <person name="Xin Y."/>
            <person name="Zou X."/>
            <person name="Han Y."/>
            <person name="Worley K."/>
            <person name="Muzny D."/>
            <person name="Gibbs R."/>
        </authorList>
    </citation>
    <scope>NUCLEOTIDE SEQUENCE</scope>
    <source>
        <strain evidence="12">Sampled in the wild</strain>
    </source>
</reference>
<evidence type="ECO:0000256" key="7">
    <source>
        <dbReference type="ARBA" id="ARBA00047899"/>
    </source>
</evidence>
<dbReference type="GO" id="GO:0005737">
    <property type="term" value="C:cytoplasm"/>
    <property type="evidence" value="ECO:0007669"/>
    <property type="project" value="TreeGrafter"/>
</dbReference>
<feature type="compositionally biased region" description="Basic and acidic residues" evidence="10">
    <location>
        <begin position="408"/>
        <end position="420"/>
    </location>
</feature>
<evidence type="ECO:0000256" key="8">
    <source>
        <dbReference type="ARBA" id="ARBA00048679"/>
    </source>
</evidence>
<sequence>MTTKPDADRRVLAIKAKKKRHKGGMQKGKNVAHGTATPRITNSNDLEERHSSSYSSIIESEDCNYDEEEQEDPKDYRKGGYHPVKIGDLFQNRYRVVRKLGWGHFSTVWLCWDLVDKRFVALKVVKSESHYTETALDEIKLLKRVNNSDVNDPKRQKTVQLLNDFKISGVNGTHVCMVFEVLGENLLKLIIRSNYRGIPIANVKSIIRQVLEGLDYLHTKCRIIHTDIKPENVLLCVDESYVRKLAVEATELYSRGGELPTSLVSTAPKELRDQGIGGKMSRNKKKKLKKKAKQQSELLKIQMQQAEKVEKINIGDKKLDGGDQIPTIDGNKDLAAKELQDQGAWSKLSKNKKKKLKKKAKRQRDMQMKQMQQIKELEEQNLEDKNLEGGDYISIIDSNTDVGDVETETEKKFNGEKDSTESNEACQNGCVKDMISGEEDVSTAGNYRDKGNASCQNGIKIEEVEKHVSGEKDQTDYLRKEELRHDKSRPDPAFDVCSIEVKFADLGNACYVDHHFTEDIQTRQYRALEVILGSPYNTAADIWSTACMAFELATGDYLFEPRPGRDYSRDDDHIACIIKLLGYIPRRIILSGSYSMRFFNKKCELRHIHCPKSCGLEEVLVEKYQWSAKDASDFASFLKPMLDYDTLRRATAAECLEHTWLRDDDLLHIASPTDCPERPCPEDNDPLSRETSVLS</sequence>
<feature type="compositionally biased region" description="Basic and acidic residues" evidence="10">
    <location>
        <begin position="1"/>
        <end position="11"/>
    </location>
</feature>
<gene>
    <name evidence="12" type="ORF">J437_LFUL014585</name>
</gene>
<reference evidence="12" key="1">
    <citation type="submission" date="2013-04" db="EMBL/GenBank/DDBJ databases">
        <authorList>
            <person name="Qu J."/>
            <person name="Murali S.C."/>
            <person name="Bandaranaike D."/>
            <person name="Bellair M."/>
            <person name="Blankenburg K."/>
            <person name="Chao H."/>
            <person name="Dinh H."/>
            <person name="Doddapaneni H."/>
            <person name="Downs B."/>
            <person name="Dugan-Rocha S."/>
            <person name="Elkadiri S."/>
            <person name="Gnanaolivu R.D."/>
            <person name="Hernandez B."/>
            <person name="Javaid M."/>
            <person name="Jayaseelan J.C."/>
            <person name="Lee S."/>
            <person name="Li M."/>
            <person name="Ming W."/>
            <person name="Munidasa M."/>
            <person name="Muniz J."/>
            <person name="Nguyen L."/>
            <person name="Ongeri F."/>
            <person name="Osuji N."/>
            <person name="Pu L.-L."/>
            <person name="Puazo M."/>
            <person name="Qu C."/>
            <person name="Quiroz J."/>
            <person name="Raj R."/>
            <person name="Weissenberger G."/>
            <person name="Xin Y."/>
            <person name="Zou X."/>
            <person name="Han Y."/>
            <person name="Richards S."/>
            <person name="Worley K."/>
            <person name="Muzny D."/>
            <person name="Gibbs R."/>
        </authorList>
    </citation>
    <scope>NUCLEOTIDE SEQUENCE</scope>
    <source>
        <strain evidence="12">Sampled in the wild</strain>
    </source>
</reference>
<accession>A0A8K0NYF5</accession>
<dbReference type="Proteomes" id="UP000792457">
    <property type="component" value="Unassembled WGS sequence"/>
</dbReference>
<keyword evidence="6 9" id="KW-0067">ATP-binding</keyword>
<dbReference type="PROSITE" id="PS00107">
    <property type="entry name" value="PROTEIN_KINASE_ATP"/>
    <property type="match status" value="1"/>
</dbReference>
<organism evidence="12 13">
    <name type="scientific">Ladona fulva</name>
    <name type="common">Scarce chaser dragonfly</name>
    <name type="synonym">Libellula fulva</name>
    <dbReference type="NCBI Taxonomy" id="123851"/>
    <lineage>
        <taxon>Eukaryota</taxon>
        <taxon>Metazoa</taxon>
        <taxon>Ecdysozoa</taxon>
        <taxon>Arthropoda</taxon>
        <taxon>Hexapoda</taxon>
        <taxon>Insecta</taxon>
        <taxon>Pterygota</taxon>
        <taxon>Palaeoptera</taxon>
        <taxon>Odonata</taxon>
        <taxon>Epiprocta</taxon>
        <taxon>Anisoptera</taxon>
        <taxon>Libelluloidea</taxon>
        <taxon>Libellulidae</taxon>
        <taxon>Ladona</taxon>
    </lineage>
</organism>
<dbReference type="GO" id="GO:0005524">
    <property type="term" value="F:ATP binding"/>
    <property type="evidence" value="ECO:0007669"/>
    <property type="project" value="UniProtKB-UniRule"/>
</dbReference>
<dbReference type="SUPFAM" id="SSF56112">
    <property type="entry name" value="Protein kinase-like (PK-like)"/>
    <property type="match status" value="1"/>
</dbReference>
<comment type="caution">
    <text evidence="12">The sequence shown here is derived from an EMBL/GenBank/DDBJ whole genome shotgun (WGS) entry which is preliminary data.</text>
</comment>
<dbReference type="InterPro" id="IPR008271">
    <property type="entry name" value="Ser/Thr_kinase_AS"/>
</dbReference>
<feature type="region of interest" description="Disordered" evidence="10">
    <location>
        <begin position="405"/>
        <end position="424"/>
    </location>
</feature>
<dbReference type="FunFam" id="3.30.200.20:FF:000163">
    <property type="entry name" value="SRSF protein kinase 2 isoform X1"/>
    <property type="match status" value="1"/>
</dbReference>
<feature type="compositionally biased region" description="Basic residues" evidence="10">
    <location>
        <begin position="281"/>
        <end position="293"/>
    </location>
</feature>
<feature type="compositionally biased region" description="Basic residues" evidence="10">
    <location>
        <begin position="349"/>
        <end position="362"/>
    </location>
</feature>
<dbReference type="PANTHER" id="PTHR47634">
    <property type="entry name" value="PROTEIN KINASE DOMAIN-CONTAINING PROTEIN-RELATED"/>
    <property type="match status" value="1"/>
</dbReference>
<evidence type="ECO:0000256" key="4">
    <source>
        <dbReference type="ARBA" id="ARBA00022741"/>
    </source>
</evidence>
<dbReference type="EC" id="2.7.11.1" evidence="1"/>
<dbReference type="InterPro" id="IPR051334">
    <property type="entry name" value="SRPK"/>
</dbReference>
<dbReference type="Gene3D" id="3.30.200.20">
    <property type="entry name" value="Phosphorylase Kinase, domain 1"/>
    <property type="match status" value="1"/>
</dbReference>
<dbReference type="PROSITE" id="PS00108">
    <property type="entry name" value="PROTEIN_KINASE_ST"/>
    <property type="match status" value="1"/>
</dbReference>
<evidence type="ECO:0000259" key="11">
    <source>
        <dbReference type="PROSITE" id="PS50011"/>
    </source>
</evidence>
<evidence type="ECO:0000256" key="10">
    <source>
        <dbReference type="SAM" id="MobiDB-lite"/>
    </source>
</evidence>
<dbReference type="EMBL" id="KZ308276">
    <property type="protein sequence ID" value="KAG8226342.1"/>
    <property type="molecule type" value="Genomic_DNA"/>
</dbReference>
<keyword evidence="3" id="KW-0808">Transferase</keyword>
<feature type="compositionally biased region" description="Acidic residues" evidence="10">
    <location>
        <begin position="59"/>
        <end position="72"/>
    </location>
</feature>
<feature type="region of interest" description="Disordered" evidence="10">
    <location>
        <begin position="270"/>
        <end position="294"/>
    </location>
</feature>
<dbReference type="OrthoDB" id="2649at2759"/>
<evidence type="ECO:0000313" key="12">
    <source>
        <dbReference type="EMBL" id="KAG8226342.1"/>
    </source>
</evidence>
<dbReference type="SMART" id="SM00220">
    <property type="entry name" value="S_TKc"/>
    <property type="match status" value="1"/>
</dbReference>
<evidence type="ECO:0000313" key="13">
    <source>
        <dbReference type="Proteomes" id="UP000792457"/>
    </source>
</evidence>
<dbReference type="GO" id="GO:0005634">
    <property type="term" value="C:nucleus"/>
    <property type="evidence" value="ECO:0007669"/>
    <property type="project" value="TreeGrafter"/>
</dbReference>
<dbReference type="FunFam" id="1.10.510.10:FF:001037">
    <property type="entry name" value="SRSF protein kinase 2"/>
    <property type="match status" value="1"/>
</dbReference>
<dbReference type="GO" id="GO:0050684">
    <property type="term" value="P:regulation of mRNA processing"/>
    <property type="evidence" value="ECO:0007669"/>
    <property type="project" value="TreeGrafter"/>
</dbReference>
<comment type="catalytic activity">
    <reaction evidence="7">
        <text>L-threonyl-[protein] + ATP = O-phospho-L-threonyl-[protein] + ADP + H(+)</text>
        <dbReference type="Rhea" id="RHEA:46608"/>
        <dbReference type="Rhea" id="RHEA-COMP:11060"/>
        <dbReference type="Rhea" id="RHEA-COMP:11605"/>
        <dbReference type="ChEBI" id="CHEBI:15378"/>
        <dbReference type="ChEBI" id="CHEBI:30013"/>
        <dbReference type="ChEBI" id="CHEBI:30616"/>
        <dbReference type="ChEBI" id="CHEBI:61977"/>
        <dbReference type="ChEBI" id="CHEBI:456216"/>
        <dbReference type="EC" id="2.7.11.1"/>
    </reaction>
</comment>
<dbReference type="Pfam" id="PF00069">
    <property type="entry name" value="Pkinase"/>
    <property type="match status" value="2"/>
</dbReference>
<keyword evidence="13" id="KW-1185">Reference proteome</keyword>
<feature type="region of interest" description="Disordered" evidence="10">
    <location>
        <begin position="465"/>
        <end position="488"/>
    </location>
</feature>
<evidence type="ECO:0000256" key="9">
    <source>
        <dbReference type="PROSITE-ProRule" id="PRU10141"/>
    </source>
</evidence>
<dbReference type="FunFam" id="1.10.510.10:FF:000275">
    <property type="entry name" value="SRSF protein kinase 2 isoform X3"/>
    <property type="match status" value="1"/>
</dbReference>
<feature type="region of interest" description="Disordered" evidence="10">
    <location>
        <begin position="347"/>
        <end position="371"/>
    </location>
</feature>
<keyword evidence="2" id="KW-0723">Serine/threonine-protein kinase</keyword>
<evidence type="ECO:0000256" key="5">
    <source>
        <dbReference type="ARBA" id="ARBA00022777"/>
    </source>
</evidence>
<dbReference type="InterPro" id="IPR011009">
    <property type="entry name" value="Kinase-like_dom_sf"/>
</dbReference>
<evidence type="ECO:0000256" key="3">
    <source>
        <dbReference type="ARBA" id="ARBA00022679"/>
    </source>
</evidence>
<dbReference type="InterPro" id="IPR000719">
    <property type="entry name" value="Prot_kinase_dom"/>
</dbReference>
<protein>
    <recommendedName>
        <fullName evidence="1">non-specific serine/threonine protein kinase</fullName>
        <ecNumber evidence="1">2.7.11.1</ecNumber>
    </recommendedName>
</protein>
<proteinExistence type="predicted"/>
<evidence type="ECO:0000256" key="6">
    <source>
        <dbReference type="ARBA" id="ARBA00022840"/>
    </source>
</evidence>
<feature type="region of interest" description="Disordered" evidence="10">
    <location>
        <begin position="59"/>
        <end position="78"/>
    </location>
</feature>
<dbReference type="AlphaFoldDB" id="A0A8K0NYF5"/>
<dbReference type="InterPro" id="IPR017441">
    <property type="entry name" value="Protein_kinase_ATP_BS"/>
</dbReference>
<comment type="catalytic activity">
    <reaction evidence="8">
        <text>L-seryl-[protein] + ATP = O-phospho-L-seryl-[protein] + ADP + H(+)</text>
        <dbReference type="Rhea" id="RHEA:17989"/>
        <dbReference type="Rhea" id="RHEA-COMP:9863"/>
        <dbReference type="Rhea" id="RHEA-COMP:11604"/>
        <dbReference type="ChEBI" id="CHEBI:15378"/>
        <dbReference type="ChEBI" id="CHEBI:29999"/>
        <dbReference type="ChEBI" id="CHEBI:30616"/>
        <dbReference type="ChEBI" id="CHEBI:83421"/>
        <dbReference type="ChEBI" id="CHEBI:456216"/>
        <dbReference type="EC" id="2.7.11.1"/>
    </reaction>
</comment>
<dbReference type="GO" id="GO:0004674">
    <property type="term" value="F:protein serine/threonine kinase activity"/>
    <property type="evidence" value="ECO:0007669"/>
    <property type="project" value="UniProtKB-KW"/>
</dbReference>
<feature type="domain" description="Protein kinase" evidence="11">
    <location>
        <begin position="94"/>
        <end position="661"/>
    </location>
</feature>
<keyword evidence="5" id="KW-0418">Kinase</keyword>
<feature type="binding site" evidence="9">
    <location>
        <position position="123"/>
    </location>
    <ligand>
        <name>ATP</name>
        <dbReference type="ChEBI" id="CHEBI:30616"/>
    </ligand>
</feature>
<feature type="region of interest" description="Disordered" evidence="10">
    <location>
        <begin position="1"/>
        <end position="53"/>
    </location>
</feature>